<dbReference type="CDD" id="cd03293">
    <property type="entry name" value="ABC_NrtD_SsuB_transporters"/>
    <property type="match status" value="1"/>
</dbReference>
<dbReference type="PANTHER" id="PTHR42788:SF13">
    <property type="entry name" value="ALIPHATIC SULFONATES IMPORT ATP-BINDING PROTEIN SSUB"/>
    <property type="match status" value="1"/>
</dbReference>
<dbReference type="PROSITE" id="PS50893">
    <property type="entry name" value="ABC_TRANSPORTER_2"/>
    <property type="match status" value="1"/>
</dbReference>
<dbReference type="InterPro" id="IPR050166">
    <property type="entry name" value="ABC_transporter_ATP-bind"/>
</dbReference>
<proteinExistence type="inferred from homology"/>
<evidence type="ECO:0000256" key="4">
    <source>
        <dbReference type="ARBA" id="ARBA00022840"/>
    </source>
</evidence>
<evidence type="ECO:0000259" key="5">
    <source>
        <dbReference type="PROSITE" id="PS50893"/>
    </source>
</evidence>
<keyword evidence="4 6" id="KW-0067">ATP-binding</keyword>
<dbReference type="SMART" id="SM00382">
    <property type="entry name" value="AAA"/>
    <property type="match status" value="1"/>
</dbReference>
<evidence type="ECO:0000256" key="1">
    <source>
        <dbReference type="ARBA" id="ARBA00005417"/>
    </source>
</evidence>
<gene>
    <name evidence="6" type="ORF">QPM17_09870</name>
</gene>
<dbReference type="PANTHER" id="PTHR42788">
    <property type="entry name" value="TAURINE IMPORT ATP-BINDING PROTEIN-RELATED"/>
    <property type="match status" value="1"/>
</dbReference>
<reference evidence="6 7" key="1">
    <citation type="submission" date="2023-06" db="EMBL/GenBank/DDBJ databases">
        <title>Marinobacter azerbaijanicus a moderately halophilic, isolated from Urmia Lake in Azerbaijan region of Iran.</title>
        <authorList>
            <person name="Sanchez-Porro C."/>
            <person name="Aghdam E.M."/>
            <person name="Saheb S.M."/>
            <person name="Tarhriz V."/>
            <person name="Kazemi E."/>
            <person name="Ammozegar M.A."/>
            <person name="Ventosa A."/>
            <person name="Hejazi M.S."/>
        </authorList>
    </citation>
    <scope>NUCLEOTIDE SEQUENCE [LARGE SCALE GENOMIC DNA]</scope>
    <source>
        <strain evidence="6 7">TBZ242</strain>
    </source>
</reference>
<dbReference type="Proteomes" id="UP001227964">
    <property type="component" value="Unassembled WGS sequence"/>
</dbReference>
<comment type="caution">
    <text evidence="6">The sequence shown here is derived from an EMBL/GenBank/DDBJ whole genome shotgun (WGS) entry which is preliminary data.</text>
</comment>
<dbReference type="InterPro" id="IPR003593">
    <property type="entry name" value="AAA+_ATPase"/>
</dbReference>
<dbReference type="EMBL" id="JASSVS010000004">
    <property type="protein sequence ID" value="MDL0431437.1"/>
    <property type="molecule type" value="Genomic_DNA"/>
</dbReference>
<dbReference type="RefSeq" id="WP_285390511.1">
    <property type="nucleotide sequence ID" value="NZ_JASSVS010000004.1"/>
</dbReference>
<dbReference type="InterPro" id="IPR027417">
    <property type="entry name" value="P-loop_NTPase"/>
</dbReference>
<evidence type="ECO:0000313" key="7">
    <source>
        <dbReference type="Proteomes" id="UP001227964"/>
    </source>
</evidence>
<evidence type="ECO:0000313" key="6">
    <source>
        <dbReference type="EMBL" id="MDL0431437.1"/>
    </source>
</evidence>
<keyword evidence="3" id="KW-0547">Nucleotide-binding</keyword>
<sequence length="292" mass="31781">MSDVIVNDNRLAVLDHSRLRANSGKPGAERGRISVRDVDIVFDTASGPHVAVQNASLTVRPGEFVCLLGPSGCGKSTLMNSIAGFVPPTRGDVTVDGEAVTEPAPDRGMVFQQHSLFPWKTVKENVAFGPLMAGVGQNEANGVARTFLSLVGLAAFENTYPNTLSGGMQQRVGIARALANYPSVLLMDEPFGALDAQTRIMMQENLLDIWREFRNTVVFVTHDIDEAVFLSDRIVVMSASPGRIIADIDVNLSRPREQSLLTSPEFMALKRQCLDLIRKETLNAFQQQNKAG</sequence>
<keyword evidence="2" id="KW-0813">Transport</keyword>
<evidence type="ECO:0000256" key="3">
    <source>
        <dbReference type="ARBA" id="ARBA00022741"/>
    </source>
</evidence>
<feature type="domain" description="ABC transporter" evidence="5">
    <location>
        <begin position="35"/>
        <end position="264"/>
    </location>
</feature>
<protein>
    <submittedName>
        <fullName evidence="6">ABC transporter ATP-binding protein</fullName>
    </submittedName>
</protein>
<dbReference type="SUPFAM" id="SSF52540">
    <property type="entry name" value="P-loop containing nucleoside triphosphate hydrolases"/>
    <property type="match status" value="1"/>
</dbReference>
<accession>A0ABT7IBA1</accession>
<dbReference type="PROSITE" id="PS00211">
    <property type="entry name" value="ABC_TRANSPORTER_1"/>
    <property type="match status" value="1"/>
</dbReference>
<name>A0ABT7IBA1_9GAMM</name>
<dbReference type="Pfam" id="PF00005">
    <property type="entry name" value="ABC_tran"/>
    <property type="match status" value="1"/>
</dbReference>
<evidence type="ECO:0000256" key="2">
    <source>
        <dbReference type="ARBA" id="ARBA00022448"/>
    </source>
</evidence>
<keyword evidence="7" id="KW-1185">Reference proteome</keyword>
<dbReference type="InterPro" id="IPR017871">
    <property type="entry name" value="ABC_transporter-like_CS"/>
</dbReference>
<organism evidence="6 7">
    <name type="scientific">Marinobacter azerbaijanicus</name>
    <dbReference type="NCBI Taxonomy" id="3050455"/>
    <lineage>
        <taxon>Bacteria</taxon>
        <taxon>Pseudomonadati</taxon>
        <taxon>Pseudomonadota</taxon>
        <taxon>Gammaproteobacteria</taxon>
        <taxon>Pseudomonadales</taxon>
        <taxon>Marinobacteraceae</taxon>
        <taxon>Marinobacter</taxon>
    </lineage>
</organism>
<dbReference type="Gene3D" id="3.40.50.300">
    <property type="entry name" value="P-loop containing nucleotide triphosphate hydrolases"/>
    <property type="match status" value="1"/>
</dbReference>
<dbReference type="GO" id="GO:0005524">
    <property type="term" value="F:ATP binding"/>
    <property type="evidence" value="ECO:0007669"/>
    <property type="project" value="UniProtKB-KW"/>
</dbReference>
<dbReference type="InterPro" id="IPR003439">
    <property type="entry name" value="ABC_transporter-like_ATP-bd"/>
</dbReference>
<comment type="similarity">
    <text evidence="1">Belongs to the ABC transporter superfamily.</text>
</comment>